<name>A0AAU7U5A6_9DEIO</name>
<evidence type="ECO:0000313" key="2">
    <source>
        <dbReference type="EMBL" id="XBV83825.1"/>
    </source>
</evidence>
<accession>A0AAU7U5A6</accession>
<dbReference type="KEGG" id="dsc:ABOD76_01875"/>
<evidence type="ECO:0000256" key="1">
    <source>
        <dbReference type="SAM" id="MobiDB-lite"/>
    </source>
</evidence>
<dbReference type="EMBL" id="CP158297">
    <property type="protein sequence ID" value="XBV83825.1"/>
    <property type="molecule type" value="Genomic_DNA"/>
</dbReference>
<reference evidence="2" key="1">
    <citation type="submission" date="2024-06" db="EMBL/GenBank/DDBJ databases">
        <title>Draft Genome Sequence of Deinococcus sonorensis Type Strain KR-87, a Biofilm Producing Representative of the Genus Deinococcus.</title>
        <authorList>
            <person name="Boren L.S."/>
            <person name="Grosso R.A."/>
            <person name="Hugenberg-Cox A.N."/>
            <person name="Hill J.T.E."/>
            <person name="Albert C.M."/>
            <person name="Tuohy J.M."/>
        </authorList>
    </citation>
    <scope>NUCLEOTIDE SEQUENCE</scope>
    <source>
        <strain evidence="2">KR-87</strain>
        <plasmid evidence="2">pDson01</plasmid>
    </source>
</reference>
<proteinExistence type="predicted"/>
<gene>
    <name evidence="2" type="ORF">ABOD76_01875</name>
</gene>
<feature type="region of interest" description="Disordered" evidence="1">
    <location>
        <begin position="152"/>
        <end position="172"/>
    </location>
</feature>
<dbReference type="RefSeq" id="WP_350241598.1">
    <property type="nucleotide sequence ID" value="NZ_CP158297.1"/>
</dbReference>
<geneLocation type="plasmid" evidence="2">
    <name>pDson01</name>
</geneLocation>
<protein>
    <submittedName>
        <fullName evidence="2">Uncharacterized protein</fullName>
    </submittedName>
</protein>
<organism evidence="2">
    <name type="scientific">Deinococcus sonorensis KR-87</name>
    <dbReference type="NCBI Taxonomy" id="694439"/>
    <lineage>
        <taxon>Bacteria</taxon>
        <taxon>Thermotogati</taxon>
        <taxon>Deinococcota</taxon>
        <taxon>Deinococci</taxon>
        <taxon>Deinococcales</taxon>
        <taxon>Deinococcaceae</taxon>
        <taxon>Deinococcus</taxon>
    </lineage>
</organism>
<keyword evidence="2" id="KW-0614">Plasmid</keyword>
<dbReference type="AlphaFoldDB" id="A0AAU7U5A6"/>
<sequence>MTEAALPLVIPPSKQEGARQRKLHDTGQGLLSDVHRRVRAGYRWWVTGDVTTDQVVGFVARMSVKYGTDADSVTRHRNKVGGEASTVLFVWPLRHDPAGYTTRFGYLLLSTEHLDGEIMYDGARRPVPVNLYANTNAVFHLMPSVEVVKVKQARSQQGKGKQSHGRPGANRTRTVYTWQLSAQSVNRMRSKFAEHAGTPRELERLRRAYLALPLVAPYRVQLKRVLTDTRLLRKNIHTPMARAEQKAIKDGTKLDPLRVSDIPFITGFPKLYASPPMTLGAYLDAITQTRRTLARNAEQTVQAHHLGERL</sequence>